<dbReference type="Pfam" id="PF10988">
    <property type="entry name" value="DUF2807"/>
    <property type="match status" value="1"/>
</dbReference>
<keyword evidence="4" id="KW-1185">Reference proteome</keyword>
<dbReference type="InterPro" id="IPR021255">
    <property type="entry name" value="DUF2807"/>
</dbReference>
<feature type="signal peptide" evidence="1">
    <location>
        <begin position="1"/>
        <end position="27"/>
    </location>
</feature>
<name>A0ABS6XF41_9BACT</name>
<feature type="domain" description="Putative auto-transporter adhesin head GIN" evidence="2">
    <location>
        <begin position="49"/>
        <end position="229"/>
    </location>
</feature>
<dbReference type="RefSeq" id="WP_199110613.1">
    <property type="nucleotide sequence ID" value="NZ_JAHWXQ010000003.1"/>
</dbReference>
<accession>A0ABS6XF41</accession>
<evidence type="ECO:0000313" key="3">
    <source>
        <dbReference type="EMBL" id="MBW3366123.1"/>
    </source>
</evidence>
<evidence type="ECO:0000313" key="4">
    <source>
        <dbReference type="Proteomes" id="UP000774935"/>
    </source>
</evidence>
<dbReference type="PROSITE" id="PS51257">
    <property type="entry name" value="PROKAR_LIPOPROTEIN"/>
    <property type="match status" value="1"/>
</dbReference>
<dbReference type="Gene3D" id="2.160.20.120">
    <property type="match status" value="1"/>
</dbReference>
<dbReference type="Proteomes" id="UP000774935">
    <property type="component" value="Unassembled WGS sequence"/>
</dbReference>
<dbReference type="PANTHER" id="PTHR39200:SF1">
    <property type="entry name" value="AUTO-TRANSPORTER ADHESIN HEAD GIN DOMAIN-CONTAINING PROTEIN-RELATED"/>
    <property type="match status" value="1"/>
</dbReference>
<gene>
    <name evidence="3" type="ORF">KYK27_13755</name>
</gene>
<dbReference type="EMBL" id="JAHWXQ010000003">
    <property type="protein sequence ID" value="MBW3366123.1"/>
    <property type="molecule type" value="Genomic_DNA"/>
</dbReference>
<reference evidence="3 4" key="1">
    <citation type="submission" date="2021-07" db="EMBL/GenBank/DDBJ databases">
        <authorList>
            <person name="Kim M.K."/>
        </authorList>
    </citation>
    <scope>NUCLEOTIDE SEQUENCE [LARGE SCALE GENOMIC DNA]</scope>
    <source>
        <strain evidence="3 4">HLY7-15</strain>
    </source>
</reference>
<protein>
    <submittedName>
        <fullName evidence="3">DUF2807 domain-containing protein</fullName>
    </submittedName>
</protein>
<evidence type="ECO:0000259" key="2">
    <source>
        <dbReference type="Pfam" id="PF10988"/>
    </source>
</evidence>
<proteinExistence type="predicted"/>
<comment type="caution">
    <text evidence="3">The sequence shown here is derived from an EMBL/GenBank/DDBJ whole genome shotgun (WGS) entry which is preliminary data.</text>
</comment>
<organism evidence="3 4">
    <name type="scientific">Pontibacter populi</name>
    <dbReference type="NCBI Taxonomy" id="890055"/>
    <lineage>
        <taxon>Bacteria</taxon>
        <taxon>Pseudomonadati</taxon>
        <taxon>Bacteroidota</taxon>
        <taxon>Cytophagia</taxon>
        <taxon>Cytophagales</taxon>
        <taxon>Hymenobacteraceae</taxon>
        <taxon>Pontibacter</taxon>
    </lineage>
</organism>
<evidence type="ECO:0000256" key="1">
    <source>
        <dbReference type="SAM" id="SignalP"/>
    </source>
</evidence>
<sequence>MKMNYLKVWLGKGRLLLLVLSVTTFSACEDTNCIKGEGTIETRVLNLEPFTRIEANGDFKVYLTQGPNQKVEVKGEPNILSQLETSITNNTWKITHRECVRKSEDVEVYITIPEVESLYLNGSGHIEGQNTITATDLPVAVNGSGRIVLDVMANKVITQVTGSGKVVLQGEAPIQTINISGSGRAETFNLSSENVTVNISGSGTGEVTALDLLDVTISGSGNLYYKGNPTISQNISGSGKVIKK</sequence>
<feature type="chain" id="PRO_5046700808" evidence="1">
    <location>
        <begin position="28"/>
        <end position="244"/>
    </location>
</feature>
<keyword evidence="1" id="KW-0732">Signal</keyword>
<dbReference type="PANTHER" id="PTHR39200">
    <property type="entry name" value="HYPOTHETICAL EXPORTED PROTEIN"/>
    <property type="match status" value="1"/>
</dbReference>